<name>A0A6S7CUG1_9BURK</name>
<dbReference type="SMART" id="SM00028">
    <property type="entry name" value="TPR"/>
    <property type="match status" value="7"/>
</dbReference>
<gene>
    <name evidence="10" type="primary">bepA_4</name>
    <name evidence="10" type="ORF">LMG28138_02598</name>
</gene>
<comment type="subcellular location">
    <subcellularLocation>
        <location evidence="1">Membrane</location>
        <topology evidence="1">Single-pass membrane protein</topology>
    </subcellularLocation>
</comment>
<dbReference type="Pfam" id="PF14559">
    <property type="entry name" value="TPR_19"/>
    <property type="match status" value="1"/>
</dbReference>
<dbReference type="GO" id="GO:0008233">
    <property type="term" value="F:peptidase activity"/>
    <property type="evidence" value="ECO:0007669"/>
    <property type="project" value="UniProtKB-KW"/>
</dbReference>
<keyword evidence="5" id="KW-1133">Transmembrane helix</keyword>
<dbReference type="InterPro" id="IPR019734">
    <property type="entry name" value="TPR_rpt"/>
</dbReference>
<dbReference type="GO" id="GO:0030150">
    <property type="term" value="P:protein import into mitochondrial matrix"/>
    <property type="evidence" value="ECO:0007669"/>
    <property type="project" value="TreeGrafter"/>
</dbReference>
<dbReference type="PROSITE" id="PS50005">
    <property type="entry name" value="TPR"/>
    <property type="match status" value="1"/>
</dbReference>
<keyword evidence="2" id="KW-0812">Transmembrane</keyword>
<keyword evidence="11" id="KW-1185">Reference proteome</keyword>
<evidence type="ECO:0000256" key="7">
    <source>
        <dbReference type="ARBA" id="ARBA00038030"/>
    </source>
</evidence>
<dbReference type="PANTHER" id="PTHR46208:SF1">
    <property type="entry name" value="MITOCHONDRIAL IMPORT RECEPTOR SUBUNIT TOM70"/>
    <property type="match status" value="1"/>
</dbReference>
<dbReference type="EC" id="3.4.-.-" evidence="10"/>
<protein>
    <submittedName>
        <fullName evidence="10">Beta-barrel assembly-enhancing protease</fullName>
        <ecNumber evidence="10">3.4.-.-</ecNumber>
    </submittedName>
</protein>
<reference evidence="10 11" key="1">
    <citation type="submission" date="2020-04" db="EMBL/GenBank/DDBJ databases">
        <authorList>
            <person name="De Canck E."/>
        </authorList>
    </citation>
    <scope>NUCLEOTIDE SEQUENCE [LARGE SCALE GENOMIC DNA]</scope>
    <source>
        <strain evidence="10 11">LMG 28138</strain>
    </source>
</reference>
<dbReference type="RefSeq" id="WP_175105167.1">
    <property type="nucleotide sequence ID" value="NZ_CADIKM010000010.1"/>
</dbReference>
<dbReference type="Gene3D" id="1.25.40.10">
    <property type="entry name" value="Tetratricopeptide repeat domain"/>
    <property type="match status" value="2"/>
</dbReference>
<dbReference type="EMBL" id="CADIKM010000010">
    <property type="protein sequence ID" value="CAB3788387.1"/>
    <property type="molecule type" value="Genomic_DNA"/>
</dbReference>
<dbReference type="SUPFAM" id="SSF48452">
    <property type="entry name" value="TPR-like"/>
    <property type="match status" value="3"/>
</dbReference>
<feature type="chain" id="PRO_5028815700" evidence="9">
    <location>
        <begin position="44"/>
        <end position="614"/>
    </location>
</feature>
<dbReference type="GO" id="GO:0008320">
    <property type="term" value="F:protein transmembrane transporter activity"/>
    <property type="evidence" value="ECO:0007669"/>
    <property type="project" value="TreeGrafter"/>
</dbReference>
<sequence>MDFSFAELLTKRSMPQNSPTRALTRFSAAMLAAFTLMVSGAQAQQPSSDPDDDAVASSVVSNVTANDEKDLPDVPLTGEILFQVLAAEIALQRGEPAPAYQTYIALARSTKDPRMARRAAEIALRAQSPADALTAARLWHEYSPSSNSAAQLSASLLVLNGKLDEARPLLAAQLAAVPEEQRTSAIVSLQLLISRGPDREGGLKLLQNLLQNDMTRPETPLVIARQQLIAGDPVGARQSLEQSLKLKPDFAPAALLLAQIGPDERKEAIALMEKAVAAAPTSRDLRTTLAQLYLGDEQIDNARKQFEAMRKNDPNDLAPLLALALIDLQQKQYDQASTYLQQYAVAAEKQGTSLRVDAGQAYIYLAEIEISRKDFAAAEKWLDKVSENSPEFVTARITRAQVVAQQGDIDGARKVLAALQPLAPSPRDEAAIARADAGILFDAKRYAESRARLDGAVAEFPNDPDLLYDRAMSEEKLADWPAMEADLRKLISMQPNNPNAYNALGYSLADRNERLAEAETLVEKATALSPRDAFIMDSLGWVKYRQGDKDQAITLLRRAYQIQPNAEIGAHLGEVLWVAGHQDEARQAWSEALKLEPGNDTVLGTLKRLDVPSP</sequence>
<dbReference type="InterPro" id="IPR011990">
    <property type="entry name" value="TPR-like_helical_dom_sf"/>
</dbReference>
<keyword evidence="10" id="KW-0645">Protease</keyword>
<keyword evidence="10" id="KW-0378">Hydrolase</keyword>
<dbReference type="Proteomes" id="UP000494115">
    <property type="component" value="Unassembled WGS sequence"/>
</dbReference>
<proteinExistence type="inferred from homology"/>
<dbReference type="PANTHER" id="PTHR46208">
    <property type="entry name" value="MITOCHONDRIAL IMPORT RECEPTOR SUBUNIT TOM70"/>
    <property type="match status" value="1"/>
</dbReference>
<evidence type="ECO:0000256" key="9">
    <source>
        <dbReference type="SAM" id="SignalP"/>
    </source>
</evidence>
<keyword evidence="3" id="KW-0677">Repeat</keyword>
<keyword evidence="9" id="KW-0732">Signal</keyword>
<keyword evidence="6" id="KW-0472">Membrane</keyword>
<evidence type="ECO:0000256" key="4">
    <source>
        <dbReference type="ARBA" id="ARBA00022803"/>
    </source>
</evidence>
<evidence type="ECO:0000256" key="6">
    <source>
        <dbReference type="ARBA" id="ARBA00023136"/>
    </source>
</evidence>
<evidence type="ECO:0000313" key="11">
    <source>
        <dbReference type="Proteomes" id="UP000494115"/>
    </source>
</evidence>
<evidence type="ECO:0000256" key="5">
    <source>
        <dbReference type="ARBA" id="ARBA00022989"/>
    </source>
</evidence>
<dbReference type="GO" id="GO:0016020">
    <property type="term" value="C:membrane"/>
    <property type="evidence" value="ECO:0007669"/>
    <property type="project" value="UniProtKB-SubCell"/>
</dbReference>
<accession>A0A6S7CUG1</accession>
<feature type="signal peptide" evidence="9">
    <location>
        <begin position="1"/>
        <end position="43"/>
    </location>
</feature>
<evidence type="ECO:0000256" key="3">
    <source>
        <dbReference type="ARBA" id="ARBA00022737"/>
    </source>
</evidence>
<dbReference type="AlphaFoldDB" id="A0A6S7CUG1"/>
<evidence type="ECO:0000256" key="1">
    <source>
        <dbReference type="ARBA" id="ARBA00004167"/>
    </source>
</evidence>
<evidence type="ECO:0000313" key="10">
    <source>
        <dbReference type="EMBL" id="CAB3788387.1"/>
    </source>
</evidence>
<comment type="similarity">
    <text evidence="7">Belongs to the Tom70 family.</text>
</comment>
<dbReference type="Pfam" id="PF12895">
    <property type="entry name" value="ANAPC3"/>
    <property type="match status" value="1"/>
</dbReference>
<evidence type="ECO:0000256" key="8">
    <source>
        <dbReference type="PROSITE-ProRule" id="PRU00339"/>
    </source>
</evidence>
<organism evidence="10 11">
    <name type="scientific">Pararobbsia alpina</name>
    <dbReference type="NCBI Taxonomy" id="621374"/>
    <lineage>
        <taxon>Bacteria</taxon>
        <taxon>Pseudomonadati</taxon>
        <taxon>Pseudomonadota</taxon>
        <taxon>Betaproteobacteria</taxon>
        <taxon>Burkholderiales</taxon>
        <taxon>Burkholderiaceae</taxon>
        <taxon>Pararobbsia</taxon>
    </lineage>
</organism>
<feature type="repeat" description="TPR" evidence="8">
    <location>
        <begin position="566"/>
        <end position="599"/>
    </location>
</feature>
<dbReference type="Pfam" id="PF13432">
    <property type="entry name" value="TPR_16"/>
    <property type="match status" value="2"/>
</dbReference>
<keyword evidence="4 8" id="KW-0802">TPR repeat</keyword>
<evidence type="ECO:0000256" key="2">
    <source>
        <dbReference type="ARBA" id="ARBA00022692"/>
    </source>
</evidence>
<dbReference type="GO" id="GO:0030943">
    <property type="term" value="F:mitochondrion targeting sequence binding"/>
    <property type="evidence" value="ECO:0007669"/>
    <property type="project" value="TreeGrafter"/>
</dbReference>
<dbReference type="GO" id="GO:0006508">
    <property type="term" value="P:proteolysis"/>
    <property type="evidence" value="ECO:0007669"/>
    <property type="project" value="UniProtKB-KW"/>
</dbReference>